<keyword evidence="3" id="KW-1185">Reference proteome</keyword>
<feature type="transmembrane region" description="Helical" evidence="1">
    <location>
        <begin position="74"/>
        <end position="95"/>
    </location>
</feature>
<dbReference type="NCBIfam" id="TIGR02046">
    <property type="entry name" value="sdhC_b558_fam"/>
    <property type="match status" value="1"/>
</dbReference>
<evidence type="ECO:0000313" key="2">
    <source>
        <dbReference type="EMBL" id="QFG67716.1"/>
    </source>
</evidence>
<evidence type="ECO:0000256" key="1">
    <source>
        <dbReference type="SAM" id="Phobius"/>
    </source>
</evidence>
<dbReference type="EMBL" id="CP044427">
    <property type="protein sequence ID" value="QFG67716.1"/>
    <property type="molecule type" value="Genomic_DNA"/>
</dbReference>
<keyword evidence="1" id="KW-1133">Transmembrane helix</keyword>
<accession>A0A5J6V349</accession>
<dbReference type="RefSeq" id="WP_158060108.1">
    <property type="nucleotide sequence ID" value="NZ_CP044427.1"/>
</dbReference>
<keyword evidence="1" id="KW-0812">Transmembrane</keyword>
<dbReference type="InterPro" id="IPR011138">
    <property type="entry name" value="Cytochrome_b-558"/>
</dbReference>
<protein>
    <submittedName>
        <fullName evidence="2">Succinate dehydrogenase cytochrome b subunit</fullName>
    </submittedName>
</protein>
<proteinExistence type="predicted"/>
<sequence>MATSTVPARETRRGPNNILLKTVMAASGLFFVGYLLLHMYGNLQILFGRGAFDDYAHHLRVFGEGMVPENGVLWIARILLLASLVAHVWAGMVLWRRAGAARSTRYAGKRKTTYGSVYAKAMRWGGLAILLFVIFHILHFTTQTITLAGEHVSPAERVISSFQLWWAVLIYVVAMIAVGMHLVHGIYAACMTLGLNTTVKRGEQIRLISIAVTTLIVVGFLIPPFAILFGFVD</sequence>
<dbReference type="Gene3D" id="1.20.1300.10">
    <property type="entry name" value="Fumarate reductase/succinate dehydrogenase, transmembrane subunit"/>
    <property type="match status" value="1"/>
</dbReference>
<dbReference type="KEGG" id="serw:FY030_02335"/>
<dbReference type="InterPro" id="IPR034804">
    <property type="entry name" value="SQR/QFR_C/D"/>
</dbReference>
<reference evidence="2 3" key="1">
    <citation type="submission" date="2019-09" db="EMBL/GenBank/DDBJ databases">
        <title>Serinicoccus pratensis sp. nov., isolated from meadow soil.</title>
        <authorList>
            <person name="Zhang W."/>
        </authorList>
    </citation>
    <scope>NUCLEOTIDE SEQUENCE [LARGE SCALE GENOMIC DNA]</scope>
    <source>
        <strain evidence="2 3">W204</strain>
    </source>
</reference>
<feature type="transmembrane region" description="Helical" evidence="1">
    <location>
        <begin position="207"/>
        <end position="232"/>
    </location>
</feature>
<feature type="transmembrane region" description="Helical" evidence="1">
    <location>
        <begin position="165"/>
        <end position="195"/>
    </location>
</feature>
<dbReference type="OrthoDB" id="9788081at2"/>
<organism evidence="2 3">
    <name type="scientific">Ornithinimicrobium pratense</name>
    <dbReference type="NCBI Taxonomy" id="2593973"/>
    <lineage>
        <taxon>Bacteria</taxon>
        <taxon>Bacillati</taxon>
        <taxon>Actinomycetota</taxon>
        <taxon>Actinomycetes</taxon>
        <taxon>Micrococcales</taxon>
        <taxon>Ornithinimicrobiaceae</taxon>
        <taxon>Ornithinimicrobium</taxon>
    </lineage>
</organism>
<name>A0A5J6V349_9MICO</name>
<dbReference type="AlphaFoldDB" id="A0A5J6V349"/>
<feature type="transmembrane region" description="Helical" evidence="1">
    <location>
        <begin position="124"/>
        <end position="145"/>
    </location>
</feature>
<dbReference type="GO" id="GO:0016020">
    <property type="term" value="C:membrane"/>
    <property type="evidence" value="ECO:0007669"/>
    <property type="project" value="InterPro"/>
</dbReference>
<keyword evidence="1" id="KW-0472">Membrane</keyword>
<dbReference type="Proteomes" id="UP000326546">
    <property type="component" value="Chromosome"/>
</dbReference>
<dbReference type="SUPFAM" id="SSF81343">
    <property type="entry name" value="Fumarate reductase respiratory complex transmembrane subunits"/>
    <property type="match status" value="1"/>
</dbReference>
<evidence type="ECO:0000313" key="3">
    <source>
        <dbReference type="Proteomes" id="UP000326546"/>
    </source>
</evidence>
<gene>
    <name evidence="2" type="ORF">FY030_02335</name>
</gene>
<dbReference type="CDD" id="cd03498">
    <property type="entry name" value="SQR_TypeB_2_TM"/>
    <property type="match status" value="1"/>
</dbReference>
<feature type="transmembrane region" description="Helical" evidence="1">
    <location>
        <begin position="18"/>
        <end position="37"/>
    </location>
</feature>